<dbReference type="EMBL" id="CAJZBQ010000015">
    <property type="protein sequence ID" value="CAG9316148.1"/>
    <property type="molecule type" value="Genomic_DNA"/>
</dbReference>
<gene>
    <name evidence="1" type="ORF">BSTOLATCC_MIC15587</name>
</gene>
<comment type="caution">
    <text evidence="1">The sequence shown here is derived from an EMBL/GenBank/DDBJ whole genome shotgun (WGS) entry which is preliminary data.</text>
</comment>
<evidence type="ECO:0000313" key="1">
    <source>
        <dbReference type="EMBL" id="CAG9316148.1"/>
    </source>
</evidence>
<dbReference type="Proteomes" id="UP001162131">
    <property type="component" value="Unassembled WGS sequence"/>
</dbReference>
<keyword evidence="2" id="KW-1185">Reference proteome</keyword>
<organism evidence="1 2">
    <name type="scientific">Blepharisma stoltei</name>
    <dbReference type="NCBI Taxonomy" id="1481888"/>
    <lineage>
        <taxon>Eukaryota</taxon>
        <taxon>Sar</taxon>
        <taxon>Alveolata</taxon>
        <taxon>Ciliophora</taxon>
        <taxon>Postciliodesmatophora</taxon>
        <taxon>Heterotrichea</taxon>
        <taxon>Heterotrichida</taxon>
        <taxon>Blepharismidae</taxon>
        <taxon>Blepharisma</taxon>
    </lineage>
</organism>
<proteinExistence type="predicted"/>
<accession>A0AAU9ISN8</accession>
<reference evidence="1" key="1">
    <citation type="submission" date="2021-09" db="EMBL/GenBank/DDBJ databases">
        <authorList>
            <consortium name="AG Swart"/>
            <person name="Singh M."/>
            <person name="Singh A."/>
            <person name="Seah K."/>
            <person name="Emmerich C."/>
        </authorList>
    </citation>
    <scope>NUCLEOTIDE SEQUENCE</scope>
    <source>
        <strain evidence="1">ATCC30299</strain>
    </source>
</reference>
<name>A0AAU9ISN8_9CILI</name>
<evidence type="ECO:0000313" key="2">
    <source>
        <dbReference type="Proteomes" id="UP001162131"/>
    </source>
</evidence>
<sequence>MEQIQRLEVVEDKAIDFLHKMRDMVNLLSKELKQEDCKFEIMQTLEYASTNVQEIGKELHEIIDALEYNDK</sequence>
<dbReference type="AlphaFoldDB" id="A0AAU9ISN8"/>
<protein>
    <submittedName>
        <fullName evidence="1">Uncharacterized protein</fullName>
    </submittedName>
</protein>